<dbReference type="Pfam" id="PF03382">
    <property type="entry name" value="DUF285"/>
    <property type="match status" value="1"/>
</dbReference>
<dbReference type="NCBIfam" id="TIGR02167">
    <property type="entry name" value="Liste_lipo_26"/>
    <property type="match status" value="2"/>
</dbReference>
<feature type="chain" id="PRO_5040440980" evidence="2">
    <location>
        <begin position="20"/>
        <end position="372"/>
    </location>
</feature>
<keyword evidence="1" id="KW-1133">Transmembrane helix</keyword>
<name>A0A9N8DC51_9STRA</name>
<dbReference type="EMBL" id="CAICTM010000025">
    <property type="protein sequence ID" value="CAB9497780.1"/>
    <property type="molecule type" value="Genomic_DNA"/>
</dbReference>
<dbReference type="Proteomes" id="UP001153069">
    <property type="component" value="Unassembled WGS sequence"/>
</dbReference>
<keyword evidence="1" id="KW-0472">Membrane</keyword>
<reference evidence="3" key="1">
    <citation type="submission" date="2020-06" db="EMBL/GenBank/DDBJ databases">
        <authorList>
            <consortium name="Plant Systems Biology data submission"/>
        </authorList>
    </citation>
    <scope>NUCLEOTIDE SEQUENCE</scope>
    <source>
        <strain evidence="3">D6</strain>
    </source>
</reference>
<dbReference type="InterPro" id="IPR005046">
    <property type="entry name" value="DUF285"/>
</dbReference>
<feature type="transmembrane region" description="Helical" evidence="1">
    <location>
        <begin position="265"/>
        <end position="287"/>
    </location>
</feature>
<dbReference type="InterPro" id="IPR011889">
    <property type="entry name" value="Liste_lipo_26"/>
</dbReference>
<evidence type="ECO:0000313" key="3">
    <source>
        <dbReference type="EMBL" id="CAB9497780.1"/>
    </source>
</evidence>
<feature type="signal peptide" evidence="2">
    <location>
        <begin position="1"/>
        <end position="19"/>
    </location>
</feature>
<protein>
    <submittedName>
        <fullName evidence="3">(Lipo)protein</fullName>
    </submittedName>
</protein>
<organism evidence="3 4">
    <name type="scientific">Seminavis robusta</name>
    <dbReference type="NCBI Taxonomy" id="568900"/>
    <lineage>
        <taxon>Eukaryota</taxon>
        <taxon>Sar</taxon>
        <taxon>Stramenopiles</taxon>
        <taxon>Ochrophyta</taxon>
        <taxon>Bacillariophyta</taxon>
        <taxon>Bacillariophyceae</taxon>
        <taxon>Bacillariophycidae</taxon>
        <taxon>Naviculales</taxon>
        <taxon>Naviculaceae</taxon>
        <taxon>Seminavis</taxon>
    </lineage>
</organism>
<dbReference type="AlphaFoldDB" id="A0A9N8DC51"/>
<gene>
    <name evidence="3" type="ORF">SEMRO_25_G017230.1</name>
</gene>
<keyword evidence="2" id="KW-0732">Signal</keyword>
<evidence type="ECO:0000313" key="4">
    <source>
        <dbReference type="Proteomes" id="UP001153069"/>
    </source>
</evidence>
<comment type="caution">
    <text evidence="3">The sequence shown here is derived from an EMBL/GenBank/DDBJ whole genome shotgun (WGS) entry which is preliminary data.</text>
</comment>
<evidence type="ECO:0000256" key="2">
    <source>
        <dbReference type="SAM" id="SignalP"/>
    </source>
</evidence>
<proteinExistence type="predicted"/>
<evidence type="ECO:0000256" key="1">
    <source>
        <dbReference type="SAM" id="Phobius"/>
    </source>
</evidence>
<keyword evidence="4" id="KW-1185">Reference proteome</keyword>
<keyword evidence="1" id="KW-0812">Transmembrane</keyword>
<accession>A0A9N8DC51</accession>
<sequence>MKTTAPLLFSFLLPVLLHASDESNGVFLLDNAIIHSAVRQWIEDPSSAAGKYGPIEQWDTSRVTDMNGLFRYAKNLQEDLSRWDTSRVTSFREILYRAESFSGNISNWKTSNVVDMSYAFGGAISFNGNIQQWDTGRVTTMKGLFYEAESFDQDISTWNVAAVKDFSYAFSYAYAFSGRGGLSSWDVSTAASMANMFHVTPNFDEEICWPSLLNADAGMIDMTLMFCKSQGRFSDACTPAAVQSGQAMTGCAKGFDDFVPSSNAAFFGAIMGWMCLMVFIFLLIIAYSSYYRSRRKPDGQPQGKEGYTSRSSDGCAFAKNVTAVYPVCTKTCTRSSGGPIVDGDRYQYSVPIGDEFSEDVLTQVSEQSSRFL</sequence>